<evidence type="ECO:0000313" key="2">
    <source>
        <dbReference type="Proteomes" id="UP000199126"/>
    </source>
</evidence>
<accession>A0A1H8UI78</accession>
<proteinExistence type="predicted"/>
<dbReference type="AlphaFoldDB" id="A0A1H8UI78"/>
<sequence>MDRCDVNVTEREIFVERHDKELRIGSLDSLYDAIGGKRYTVEFNHQQAMMAWHNRFDRELTIDVRENVASMDIPLKLAERLAELDDGAGQNERIELLADVLEAAWSQQGIDGGPEP</sequence>
<dbReference type="Proteomes" id="UP000199126">
    <property type="component" value="Unassembled WGS sequence"/>
</dbReference>
<dbReference type="EMBL" id="FODV01000011">
    <property type="protein sequence ID" value="SEP02942.1"/>
    <property type="molecule type" value="Genomic_DNA"/>
</dbReference>
<protein>
    <submittedName>
        <fullName evidence="1">Uncharacterized protein</fullName>
    </submittedName>
</protein>
<name>A0A1H8UI78_9EURY</name>
<dbReference type="OrthoDB" id="340435at2157"/>
<organism evidence="1 2">
    <name type="scientific">Halogranum amylolyticum</name>
    <dbReference type="NCBI Taxonomy" id="660520"/>
    <lineage>
        <taxon>Archaea</taxon>
        <taxon>Methanobacteriati</taxon>
        <taxon>Methanobacteriota</taxon>
        <taxon>Stenosarchaea group</taxon>
        <taxon>Halobacteria</taxon>
        <taxon>Halobacteriales</taxon>
        <taxon>Haloferacaceae</taxon>
    </lineage>
</organism>
<reference evidence="2" key="1">
    <citation type="submission" date="2016-10" db="EMBL/GenBank/DDBJ databases">
        <authorList>
            <person name="Varghese N."/>
            <person name="Submissions S."/>
        </authorList>
    </citation>
    <scope>NUCLEOTIDE SEQUENCE [LARGE SCALE GENOMIC DNA]</scope>
    <source>
        <strain evidence="2">CGMCC 1.10121</strain>
    </source>
</reference>
<evidence type="ECO:0000313" key="1">
    <source>
        <dbReference type="EMBL" id="SEP02942.1"/>
    </source>
</evidence>
<gene>
    <name evidence="1" type="ORF">SAMN04487948_11158</name>
</gene>
<keyword evidence="2" id="KW-1185">Reference proteome</keyword>
<dbReference type="RefSeq" id="WP_089826230.1">
    <property type="nucleotide sequence ID" value="NZ_FODV01000011.1"/>
</dbReference>